<dbReference type="AlphaFoldDB" id="A0A4P8IB76"/>
<proteinExistence type="predicted"/>
<protein>
    <recommendedName>
        <fullName evidence="3">Bacteriophage Gp15 protein</fullName>
    </recommendedName>
</protein>
<reference evidence="1 2" key="1">
    <citation type="submission" date="2019-05" db="EMBL/GenBank/DDBJ databases">
        <title>Complete genome sequencing of Anaerostipes rhamnosivorans.</title>
        <authorList>
            <person name="Bui T.P.N."/>
            <person name="de Vos W.M."/>
        </authorList>
    </citation>
    <scope>NUCLEOTIDE SEQUENCE [LARGE SCALE GENOMIC DNA]</scope>
    <source>
        <strain evidence="1 2">1y2</strain>
    </source>
</reference>
<evidence type="ECO:0000313" key="1">
    <source>
        <dbReference type="EMBL" id="QCP33875.1"/>
    </source>
</evidence>
<dbReference type="OrthoDB" id="1758052at2"/>
<dbReference type="InterPro" id="IPR009660">
    <property type="entry name" value="Phage_A500_Gp15"/>
</dbReference>
<accession>A0A4P8IB76</accession>
<dbReference type="Pfam" id="PF06854">
    <property type="entry name" value="Phage_Gp15"/>
    <property type="match status" value="1"/>
</dbReference>
<dbReference type="KEGG" id="arf:AR1Y2_0421"/>
<keyword evidence="2" id="KW-1185">Reference proteome</keyword>
<dbReference type="RefSeq" id="WP_137327488.1">
    <property type="nucleotide sequence ID" value="NZ_CP040058.1"/>
</dbReference>
<evidence type="ECO:0008006" key="3">
    <source>
        <dbReference type="Google" id="ProtNLM"/>
    </source>
</evidence>
<evidence type="ECO:0000313" key="2">
    <source>
        <dbReference type="Proteomes" id="UP000298653"/>
    </source>
</evidence>
<name>A0A4P8IB76_9FIRM</name>
<dbReference type="Proteomes" id="UP000298653">
    <property type="component" value="Chromosome"/>
</dbReference>
<sequence>MNILTDGLPEHVLVGGKKYKINSDFRVSVLFEEMIQDKNITEEQQLFIEELMNIPEFEGDHEKASLLAKYNSGLALYYPVIPEDLEGAISQMLWFYQCGKTEEQKQSGKGKKQSQIYSFTYDADYIYAAFLEQYGKDLNSAHLHWWKFTAMFSGLKEDCLISKIMGYRAADTAGMDKEQKKFYKKMKEIYKLPGNISEEDRALEAEVTQALLNGGDLSHLLN</sequence>
<dbReference type="EMBL" id="CP040058">
    <property type="protein sequence ID" value="QCP33875.1"/>
    <property type="molecule type" value="Genomic_DNA"/>
</dbReference>
<organism evidence="1 2">
    <name type="scientific">Anaerostipes rhamnosivorans</name>
    <dbReference type="NCBI Taxonomy" id="1229621"/>
    <lineage>
        <taxon>Bacteria</taxon>
        <taxon>Bacillati</taxon>
        <taxon>Bacillota</taxon>
        <taxon>Clostridia</taxon>
        <taxon>Lachnospirales</taxon>
        <taxon>Lachnospiraceae</taxon>
        <taxon>Anaerostipes</taxon>
    </lineage>
</organism>
<gene>
    <name evidence="1" type="ORF">AR1Y2_0421</name>
</gene>